<name>A0A5B7IN94_PORTR</name>
<dbReference type="EMBL" id="VSRR010057655">
    <property type="protein sequence ID" value="MPC81684.1"/>
    <property type="molecule type" value="Genomic_DNA"/>
</dbReference>
<organism evidence="1 2">
    <name type="scientific">Portunus trituberculatus</name>
    <name type="common">Swimming crab</name>
    <name type="synonym">Neptunus trituberculatus</name>
    <dbReference type="NCBI Taxonomy" id="210409"/>
    <lineage>
        <taxon>Eukaryota</taxon>
        <taxon>Metazoa</taxon>
        <taxon>Ecdysozoa</taxon>
        <taxon>Arthropoda</taxon>
        <taxon>Crustacea</taxon>
        <taxon>Multicrustacea</taxon>
        <taxon>Malacostraca</taxon>
        <taxon>Eumalacostraca</taxon>
        <taxon>Eucarida</taxon>
        <taxon>Decapoda</taxon>
        <taxon>Pleocyemata</taxon>
        <taxon>Brachyura</taxon>
        <taxon>Eubrachyura</taxon>
        <taxon>Portunoidea</taxon>
        <taxon>Portunidae</taxon>
        <taxon>Portuninae</taxon>
        <taxon>Portunus</taxon>
    </lineage>
</organism>
<proteinExistence type="predicted"/>
<sequence length="55" mass="5975">MATQCGFCLADNPPPSPCFSLSGERVNTGQSSAELTRNVWAQGRDMVWLCVRGTQ</sequence>
<keyword evidence="2" id="KW-1185">Reference proteome</keyword>
<dbReference type="AlphaFoldDB" id="A0A5B7IN94"/>
<evidence type="ECO:0000313" key="2">
    <source>
        <dbReference type="Proteomes" id="UP000324222"/>
    </source>
</evidence>
<gene>
    <name evidence="1" type="ORF">E2C01_076314</name>
</gene>
<protein>
    <submittedName>
        <fullName evidence="1">Uncharacterized protein</fullName>
    </submittedName>
</protein>
<reference evidence="1 2" key="1">
    <citation type="submission" date="2019-05" db="EMBL/GenBank/DDBJ databases">
        <title>Another draft genome of Portunus trituberculatus and its Hox gene families provides insights of decapod evolution.</title>
        <authorList>
            <person name="Jeong J.-H."/>
            <person name="Song I."/>
            <person name="Kim S."/>
            <person name="Choi T."/>
            <person name="Kim D."/>
            <person name="Ryu S."/>
            <person name="Kim W."/>
        </authorList>
    </citation>
    <scope>NUCLEOTIDE SEQUENCE [LARGE SCALE GENOMIC DNA]</scope>
    <source>
        <tissue evidence="1">Muscle</tissue>
    </source>
</reference>
<accession>A0A5B7IN94</accession>
<comment type="caution">
    <text evidence="1">The sequence shown here is derived from an EMBL/GenBank/DDBJ whole genome shotgun (WGS) entry which is preliminary data.</text>
</comment>
<dbReference type="Proteomes" id="UP000324222">
    <property type="component" value="Unassembled WGS sequence"/>
</dbReference>
<evidence type="ECO:0000313" key="1">
    <source>
        <dbReference type="EMBL" id="MPC81684.1"/>
    </source>
</evidence>